<evidence type="ECO:0000313" key="3">
    <source>
        <dbReference type="EMBL" id="WGW11586.1"/>
    </source>
</evidence>
<dbReference type="GO" id="GO:0016491">
    <property type="term" value="F:oxidoreductase activity"/>
    <property type="evidence" value="ECO:0007669"/>
    <property type="project" value="UniProtKB-KW"/>
</dbReference>
<protein>
    <submittedName>
        <fullName evidence="3">NADP-dependent oxidoreductase</fullName>
        <ecNumber evidence="3">1.-.-.-</ecNumber>
    </submittedName>
</protein>
<dbReference type="InterPro" id="IPR020843">
    <property type="entry name" value="ER"/>
</dbReference>
<accession>A0ABY8QRX9</accession>
<dbReference type="InterPro" id="IPR011032">
    <property type="entry name" value="GroES-like_sf"/>
</dbReference>
<dbReference type="Gene3D" id="3.90.180.10">
    <property type="entry name" value="Medium-chain alcohol dehydrogenases, catalytic domain"/>
    <property type="match status" value="1"/>
</dbReference>
<dbReference type="CDD" id="cd05289">
    <property type="entry name" value="MDR_like_2"/>
    <property type="match status" value="1"/>
</dbReference>
<dbReference type="SUPFAM" id="SSF50129">
    <property type="entry name" value="GroES-like"/>
    <property type="match status" value="1"/>
</dbReference>
<dbReference type="InterPro" id="IPR036291">
    <property type="entry name" value="NAD(P)-bd_dom_sf"/>
</dbReference>
<dbReference type="EC" id="1.-.-.-" evidence="3"/>
<gene>
    <name evidence="3" type="ORF">LWF01_16055</name>
</gene>
<proteinExistence type="predicted"/>
<dbReference type="SMART" id="SM00829">
    <property type="entry name" value="PKS_ER"/>
    <property type="match status" value="1"/>
</dbReference>
<dbReference type="Pfam" id="PF08240">
    <property type="entry name" value="ADH_N"/>
    <property type="match status" value="1"/>
</dbReference>
<feature type="domain" description="Enoyl reductase (ER)" evidence="2">
    <location>
        <begin position="10"/>
        <end position="299"/>
    </location>
</feature>
<sequence length="302" mass="30963">MKAVKFAQYGGPEVLKVVETEEPHPAAGQVRIAVRAAGVNPIDWKIRSGVMAAGHPLETPAGVGMDAAGVVDEIGDGVDSVVPGDEVFGHAVSGAAAEFAVLSDWVEKPAGLSFEEAAGFPMPAETARRALNLLPARSGQTLIVNGAAGGVGLAAVQFALADGLMVIGTASERNHEFLRSLGAIPVSYGEGLVDRVNEIAPRGVDVAFDAVGSGTLPELIQITGSPDAVITIADADAARHGVRFTSGGEGRAPEGRADAAALFEQGKFTLPVAETFPLEDTQTAHAKSEEGHVLGKYILTVS</sequence>
<dbReference type="InterPro" id="IPR013154">
    <property type="entry name" value="ADH-like_N"/>
</dbReference>
<evidence type="ECO:0000259" key="2">
    <source>
        <dbReference type="SMART" id="SM00829"/>
    </source>
</evidence>
<dbReference type="Gene3D" id="3.40.50.720">
    <property type="entry name" value="NAD(P)-binding Rossmann-like Domain"/>
    <property type="match status" value="1"/>
</dbReference>
<dbReference type="Pfam" id="PF13602">
    <property type="entry name" value="ADH_zinc_N_2"/>
    <property type="match status" value="1"/>
</dbReference>
<organism evidence="3 4">
    <name type="scientific">Saxibacter everestensis</name>
    <dbReference type="NCBI Taxonomy" id="2909229"/>
    <lineage>
        <taxon>Bacteria</taxon>
        <taxon>Bacillati</taxon>
        <taxon>Actinomycetota</taxon>
        <taxon>Actinomycetes</taxon>
        <taxon>Micrococcales</taxon>
        <taxon>Brevibacteriaceae</taxon>
        <taxon>Saxibacter</taxon>
    </lineage>
</organism>
<keyword evidence="3" id="KW-0560">Oxidoreductase</keyword>
<evidence type="ECO:0000256" key="1">
    <source>
        <dbReference type="ARBA" id="ARBA00022857"/>
    </source>
</evidence>
<dbReference type="PANTHER" id="PTHR44154">
    <property type="entry name" value="QUINONE OXIDOREDUCTASE"/>
    <property type="match status" value="1"/>
</dbReference>
<dbReference type="InterPro" id="IPR051603">
    <property type="entry name" value="Zinc-ADH_QOR/CCCR"/>
</dbReference>
<dbReference type="RefSeq" id="WP_349638376.1">
    <property type="nucleotide sequence ID" value="NZ_CP090958.1"/>
</dbReference>
<dbReference type="Proteomes" id="UP001209083">
    <property type="component" value="Chromosome"/>
</dbReference>
<reference evidence="3 4" key="1">
    <citation type="submission" date="2023-05" db="EMBL/GenBank/DDBJ databases">
        <title>Lithophilousrod everest ZFBP1038 complete genpme.</title>
        <authorList>
            <person name="Tian M."/>
        </authorList>
    </citation>
    <scope>NUCLEOTIDE SEQUENCE [LARGE SCALE GENOMIC DNA]</scope>
    <source>
        <strain evidence="3 4">ZFBP1038</strain>
    </source>
</reference>
<dbReference type="SUPFAM" id="SSF51735">
    <property type="entry name" value="NAD(P)-binding Rossmann-fold domains"/>
    <property type="match status" value="1"/>
</dbReference>
<dbReference type="EMBL" id="CP090958">
    <property type="protein sequence ID" value="WGW11586.1"/>
    <property type="molecule type" value="Genomic_DNA"/>
</dbReference>
<keyword evidence="4" id="KW-1185">Reference proteome</keyword>
<evidence type="ECO:0000313" key="4">
    <source>
        <dbReference type="Proteomes" id="UP001209083"/>
    </source>
</evidence>
<keyword evidence="1" id="KW-0521">NADP</keyword>
<name>A0ABY8QRX9_9MICO</name>
<dbReference type="PANTHER" id="PTHR44154:SF1">
    <property type="entry name" value="QUINONE OXIDOREDUCTASE"/>
    <property type="match status" value="1"/>
</dbReference>